<protein>
    <recommendedName>
        <fullName evidence="3">Cytochrome P450</fullName>
    </recommendedName>
</protein>
<accession>A0ABT0SP08</accession>
<dbReference type="RefSeq" id="WP_250080329.1">
    <property type="nucleotide sequence ID" value="NZ_JAMJPJ010000005.1"/>
</dbReference>
<evidence type="ECO:0008006" key="3">
    <source>
        <dbReference type="Google" id="ProtNLM"/>
    </source>
</evidence>
<gene>
    <name evidence="1" type="ORF">M8006_04805</name>
</gene>
<dbReference type="Proteomes" id="UP001165308">
    <property type="component" value="Unassembled WGS sequence"/>
</dbReference>
<dbReference type="InterPro" id="IPR036396">
    <property type="entry name" value="Cyt_P450_sf"/>
</dbReference>
<dbReference type="Gene3D" id="1.10.630.10">
    <property type="entry name" value="Cytochrome P450"/>
    <property type="match status" value="1"/>
</dbReference>
<sequence>MTDPRPQDWDPRDDNVQRDQIAAYDAMRHRFSVAFSDYLQWSLFCHNDMVRVIHDHKTFSNAASRHLSVPNAMDPPEHTHFRRLIEPLDTQPAVRARYPAGGYERVPLYITGNKPSNAEFITLHPTMVRTVLKKA</sequence>
<dbReference type="EMBL" id="JAMJPJ010000005">
    <property type="protein sequence ID" value="MCL7929308.1"/>
    <property type="molecule type" value="Genomic_DNA"/>
</dbReference>
<comment type="caution">
    <text evidence="1">The sequence shown here is derived from an EMBL/GenBank/DDBJ whole genome shotgun (WGS) entry which is preliminary data.</text>
</comment>
<dbReference type="SUPFAM" id="SSF48264">
    <property type="entry name" value="Cytochrome P450"/>
    <property type="match status" value="1"/>
</dbReference>
<reference evidence="1" key="1">
    <citation type="submission" date="2022-05" db="EMBL/GenBank/DDBJ databases">
        <title>Halomonas geminus sp. nov. and Halomonas llamarensis sp. nov. isolated from high-altitude salars of the Atacama Desert.</title>
        <authorList>
            <person name="Hintersatz C."/>
            <person name="Rojas L.A."/>
            <person name="Wei T.-S."/>
            <person name="Kutschke S."/>
            <person name="Lehmann F."/>
            <person name="Jain R."/>
            <person name="Pollmann K."/>
        </authorList>
    </citation>
    <scope>NUCLEOTIDE SEQUENCE</scope>
    <source>
        <strain evidence="1">ATCHA</strain>
    </source>
</reference>
<proteinExistence type="predicted"/>
<evidence type="ECO:0000313" key="1">
    <source>
        <dbReference type="EMBL" id="MCL7929308.1"/>
    </source>
</evidence>
<name>A0ABT0SP08_9GAMM</name>
<organism evidence="1 2">
    <name type="scientific">Halomonas llamarensis</name>
    <dbReference type="NCBI Taxonomy" id="2945104"/>
    <lineage>
        <taxon>Bacteria</taxon>
        <taxon>Pseudomonadati</taxon>
        <taxon>Pseudomonadota</taxon>
        <taxon>Gammaproteobacteria</taxon>
        <taxon>Oceanospirillales</taxon>
        <taxon>Halomonadaceae</taxon>
        <taxon>Halomonas</taxon>
    </lineage>
</organism>
<keyword evidence="2" id="KW-1185">Reference proteome</keyword>
<evidence type="ECO:0000313" key="2">
    <source>
        <dbReference type="Proteomes" id="UP001165308"/>
    </source>
</evidence>